<dbReference type="Proteomes" id="UP000266206">
    <property type="component" value="Unassembled WGS sequence"/>
</dbReference>
<dbReference type="AlphaFoldDB" id="A0A3A1YVG2"/>
<dbReference type="Pfam" id="PF13577">
    <property type="entry name" value="SnoaL_4"/>
    <property type="match status" value="1"/>
</dbReference>
<organism evidence="2 3">
    <name type="scientific">Neopusillimonas maritima</name>
    <dbReference type="NCBI Taxonomy" id="2026239"/>
    <lineage>
        <taxon>Bacteria</taxon>
        <taxon>Pseudomonadati</taxon>
        <taxon>Pseudomonadota</taxon>
        <taxon>Betaproteobacteria</taxon>
        <taxon>Burkholderiales</taxon>
        <taxon>Alcaligenaceae</taxon>
        <taxon>Neopusillimonas</taxon>
    </lineage>
</organism>
<dbReference type="InterPro" id="IPR032710">
    <property type="entry name" value="NTF2-like_dom_sf"/>
</dbReference>
<evidence type="ECO:0000313" key="3">
    <source>
        <dbReference type="Proteomes" id="UP000266206"/>
    </source>
</evidence>
<gene>
    <name evidence="2" type="ORF">CJP73_06525</name>
</gene>
<dbReference type="InterPro" id="IPR037401">
    <property type="entry name" value="SnoaL-like"/>
</dbReference>
<proteinExistence type="predicted"/>
<sequence>MTRPFAVSMPNGRNLQAFRLLIFTRHLITELHMNNEQRAAITESLLASGRYLDQGDFASYLSLFTEDGEYQLVSKVPEIDGMATWIDLDKSELQNLLDMAPRHLWNNGLRTHQISPPSFRFSEWEAHTIATVSVFRTCSEGTTSVYAVGHYHDCWTLESSGWRLKKRIVQLATRNLAPPSALPL</sequence>
<reference evidence="2 3" key="1">
    <citation type="submission" date="2017-08" db="EMBL/GenBank/DDBJ databases">
        <title>Pusillimonas indicus sp. nov., a member of the family Alcaligenaceae isolated from surface seawater.</title>
        <authorList>
            <person name="Li J."/>
        </authorList>
    </citation>
    <scope>NUCLEOTIDE SEQUENCE [LARGE SCALE GENOMIC DNA]</scope>
    <source>
        <strain evidence="2 3">L52-1-41</strain>
    </source>
</reference>
<evidence type="ECO:0000313" key="2">
    <source>
        <dbReference type="EMBL" id="RIY41188.1"/>
    </source>
</evidence>
<protein>
    <recommendedName>
        <fullName evidence="1">SnoaL-like domain-containing protein</fullName>
    </recommendedName>
</protein>
<accession>A0A3A1YVG2</accession>
<feature type="domain" description="SnoaL-like" evidence="1">
    <location>
        <begin position="36"/>
        <end position="167"/>
    </location>
</feature>
<dbReference type="SUPFAM" id="SSF54427">
    <property type="entry name" value="NTF2-like"/>
    <property type="match status" value="1"/>
</dbReference>
<dbReference type="Gene3D" id="3.10.450.50">
    <property type="match status" value="1"/>
</dbReference>
<dbReference type="EMBL" id="NQYH01000004">
    <property type="protein sequence ID" value="RIY41188.1"/>
    <property type="molecule type" value="Genomic_DNA"/>
</dbReference>
<comment type="caution">
    <text evidence="2">The sequence shown here is derived from an EMBL/GenBank/DDBJ whole genome shotgun (WGS) entry which is preliminary data.</text>
</comment>
<evidence type="ECO:0000259" key="1">
    <source>
        <dbReference type="Pfam" id="PF13577"/>
    </source>
</evidence>
<name>A0A3A1YVG2_9BURK</name>